<dbReference type="STRING" id="6184.A0A430QJH9"/>
<keyword evidence="5 11" id="KW-0547">Nucleotide-binding</keyword>
<keyword evidence="16" id="KW-1185">Reference proteome</keyword>
<gene>
    <name evidence="15" type="ORF">DC041_0000693</name>
</gene>
<dbReference type="InterPro" id="IPR033923">
    <property type="entry name" value="PAK_BD"/>
</dbReference>
<dbReference type="AlphaFoldDB" id="A0A430QJH9"/>
<feature type="domain" description="Protein kinase" evidence="14">
    <location>
        <begin position="202"/>
        <end position="461"/>
    </location>
</feature>
<dbReference type="FunFam" id="1.10.8.60:FF:000010">
    <property type="entry name" value="RuvB-like helicase"/>
    <property type="match status" value="1"/>
</dbReference>
<keyword evidence="6 15" id="KW-0418">Kinase</keyword>
<evidence type="ECO:0000256" key="4">
    <source>
        <dbReference type="ARBA" id="ARBA00022679"/>
    </source>
</evidence>
<feature type="region of interest" description="Disordered" evidence="13">
    <location>
        <begin position="144"/>
        <end position="169"/>
    </location>
</feature>
<dbReference type="Pfam" id="PF00069">
    <property type="entry name" value="Pkinase"/>
    <property type="match status" value="1"/>
</dbReference>
<dbReference type="EMBL" id="QMKO01001637">
    <property type="protein sequence ID" value="RTG87844.1"/>
    <property type="molecule type" value="Genomic_DNA"/>
</dbReference>
<evidence type="ECO:0000313" key="15">
    <source>
        <dbReference type="EMBL" id="RTG87844.1"/>
    </source>
</evidence>
<dbReference type="Pfam" id="PF17856">
    <property type="entry name" value="TIP49_C"/>
    <property type="match status" value="1"/>
</dbReference>
<evidence type="ECO:0000256" key="3">
    <source>
        <dbReference type="ARBA" id="ARBA00022527"/>
    </source>
</evidence>
<evidence type="ECO:0000256" key="2">
    <source>
        <dbReference type="ARBA" id="ARBA00007519"/>
    </source>
</evidence>
<evidence type="ECO:0000256" key="12">
    <source>
        <dbReference type="RuleBase" id="RU363048"/>
    </source>
</evidence>
<evidence type="ECO:0000256" key="10">
    <source>
        <dbReference type="ARBA" id="ARBA00023242"/>
    </source>
</evidence>
<dbReference type="GO" id="GO:0003678">
    <property type="term" value="F:DNA helicase activity"/>
    <property type="evidence" value="ECO:0007669"/>
    <property type="project" value="UniProtKB-EC"/>
</dbReference>
<dbReference type="InterPro" id="IPR017441">
    <property type="entry name" value="Protein_kinase_ATP_BS"/>
</dbReference>
<comment type="subcellular location">
    <subcellularLocation>
        <location evidence="1">Nucleus</location>
    </subcellularLocation>
</comment>
<name>A0A430QJH9_SCHBO</name>
<keyword evidence="3" id="KW-0723">Serine/threonine-protein kinase</keyword>
<evidence type="ECO:0000256" key="5">
    <source>
        <dbReference type="ARBA" id="ARBA00022741"/>
    </source>
</evidence>
<dbReference type="SUPFAM" id="SSF52540">
    <property type="entry name" value="P-loop containing nucleoside triphosphate hydrolases"/>
    <property type="match status" value="1"/>
</dbReference>
<dbReference type="CDD" id="cd01093">
    <property type="entry name" value="CRIB_PAK_like"/>
    <property type="match status" value="1"/>
</dbReference>
<evidence type="ECO:0000256" key="9">
    <source>
        <dbReference type="ARBA" id="ARBA00022840"/>
    </source>
</evidence>
<dbReference type="InterPro" id="IPR000095">
    <property type="entry name" value="CRIB_dom"/>
</dbReference>
<dbReference type="GO" id="GO:0005524">
    <property type="term" value="F:ATP binding"/>
    <property type="evidence" value="ECO:0007669"/>
    <property type="project" value="UniProtKB-UniRule"/>
</dbReference>
<dbReference type="InterPro" id="IPR011009">
    <property type="entry name" value="Kinase-like_dom_sf"/>
</dbReference>
<dbReference type="GO" id="GO:0016787">
    <property type="term" value="F:hydrolase activity"/>
    <property type="evidence" value="ECO:0007669"/>
    <property type="project" value="UniProtKB-KW"/>
</dbReference>
<evidence type="ECO:0000259" key="14">
    <source>
        <dbReference type="PROSITE" id="PS50011"/>
    </source>
</evidence>
<keyword evidence="10 12" id="KW-0539">Nucleus</keyword>
<keyword evidence="8 12" id="KW-0347">Helicase</keyword>
<reference evidence="15 16" key="1">
    <citation type="journal article" date="2019" name="PLoS Pathog.">
        <title>Genome sequence of the bovine parasite Schistosoma bovis Tanzania.</title>
        <authorList>
            <person name="Oey H."/>
            <person name="Zakrzewski M."/>
            <person name="Gobert G."/>
            <person name="Gravermann K."/>
            <person name="Stoye J."/>
            <person name="Jones M."/>
            <person name="Mcmanus D."/>
            <person name="Krause L."/>
        </authorList>
    </citation>
    <scope>NUCLEOTIDE SEQUENCE [LARGE SCALE GENOMIC DNA]</scope>
    <source>
        <strain evidence="15 16">TAN1997</strain>
    </source>
</reference>
<keyword evidence="4" id="KW-0808">Transferase</keyword>
<evidence type="ECO:0000256" key="1">
    <source>
        <dbReference type="ARBA" id="ARBA00004123"/>
    </source>
</evidence>
<dbReference type="InterPro" id="IPR027238">
    <property type="entry name" value="RuvB-like"/>
</dbReference>
<dbReference type="InterPro" id="IPR042487">
    <property type="entry name" value="RuvBL1/2_DNA/RNA_bd_dom"/>
</dbReference>
<keyword evidence="9 11" id="KW-0067">ATP-binding</keyword>
<dbReference type="GO" id="GO:0005634">
    <property type="term" value="C:nucleus"/>
    <property type="evidence" value="ECO:0007669"/>
    <property type="project" value="UniProtKB-SubCell"/>
</dbReference>
<keyword evidence="7 12" id="KW-0378">Hydrolase</keyword>
<keyword evidence="12" id="KW-0805">Transcription regulation</keyword>
<dbReference type="FunFam" id="2.40.50.360:FF:000001">
    <property type="entry name" value="RuvB-like helicase"/>
    <property type="match status" value="1"/>
</dbReference>
<dbReference type="PANTHER" id="PTHR11093">
    <property type="entry name" value="RUVB-RELATED REPTIN AND PONTIN"/>
    <property type="match status" value="1"/>
</dbReference>
<evidence type="ECO:0000256" key="7">
    <source>
        <dbReference type="ARBA" id="ARBA00022801"/>
    </source>
</evidence>
<feature type="binding site" evidence="11">
    <location>
        <position position="231"/>
    </location>
    <ligand>
        <name>ATP</name>
        <dbReference type="ChEBI" id="CHEBI:30616"/>
    </ligand>
</feature>
<dbReference type="Pfam" id="PF00786">
    <property type="entry name" value="PBD"/>
    <property type="match status" value="1"/>
</dbReference>
<protein>
    <recommendedName>
        <fullName evidence="12">RuvB-like helicase</fullName>
        <ecNumber evidence="12">3.6.4.12</ecNumber>
    </recommendedName>
</protein>
<dbReference type="EC" id="3.6.4.12" evidence="12"/>
<proteinExistence type="inferred from homology"/>
<organism evidence="15 16">
    <name type="scientific">Schistosoma bovis</name>
    <name type="common">Blood fluke</name>
    <dbReference type="NCBI Taxonomy" id="6184"/>
    <lineage>
        <taxon>Eukaryota</taxon>
        <taxon>Metazoa</taxon>
        <taxon>Spiralia</taxon>
        <taxon>Lophotrochozoa</taxon>
        <taxon>Platyhelminthes</taxon>
        <taxon>Trematoda</taxon>
        <taxon>Digenea</taxon>
        <taxon>Strigeidida</taxon>
        <taxon>Schistosomatoidea</taxon>
        <taxon>Schistosomatidae</taxon>
        <taxon>Schistosoma</taxon>
    </lineage>
</organism>
<dbReference type="PROSITE" id="PS00108">
    <property type="entry name" value="PROTEIN_KINASE_ST"/>
    <property type="match status" value="1"/>
</dbReference>
<dbReference type="Gene3D" id="3.90.810.10">
    <property type="entry name" value="CRIB domain"/>
    <property type="match status" value="1"/>
</dbReference>
<dbReference type="PROSITE" id="PS50011">
    <property type="entry name" value="PROTEIN_KINASE_DOM"/>
    <property type="match status" value="1"/>
</dbReference>
<dbReference type="PROSITE" id="PS00107">
    <property type="entry name" value="PROTEIN_KINASE_ATP"/>
    <property type="match status" value="1"/>
</dbReference>
<comment type="similarity">
    <text evidence="2 12">Belongs to the RuvB family.</text>
</comment>
<dbReference type="SUPFAM" id="SSF56112">
    <property type="entry name" value="Protein kinase-like (PK-like)"/>
    <property type="match status" value="1"/>
</dbReference>
<comment type="caution">
    <text evidence="15">The sequence shown here is derived from an EMBL/GenBank/DDBJ whole genome shotgun (WGS) entry which is preliminary data.</text>
</comment>
<dbReference type="Gene3D" id="1.10.510.10">
    <property type="entry name" value="Transferase(Phosphotransferase) domain 1"/>
    <property type="match status" value="1"/>
</dbReference>
<dbReference type="InterPro" id="IPR041048">
    <property type="entry name" value="RuvB-like_C"/>
</dbReference>
<sequence>MPKARFFKPKRNDIISEISSPTNVVKHVHVTYDQETGQFHGIPDYWKEMIDNSNFSVEDRKNNADKILNAVTAFKESQKTKYLGFEGLESVDEGLVVFFVTLVFVDDELERKMRLFILNPKEEKNSTSAASSHLKVKPAVHVNERKNGALTPPVPPPKPSASDSNKQAAPLLRKRVRRKLTDEEFYSELDSVITPGNPRDVYSIESELGTGASGTVRLGRNKRTGQIVAVKVMKLDKQPNRDLIVSEIAVMKRIQHENIVNYLASYLLRNENQLWVVMEYLDGGALTDVVTETVMAPDVIAAVVRECVKALVFLHDQNIIHRDIKSDNVLLGKQGQVKVTDFGFCAQLGNRQSKRQTMVGTPYWMAPEVVSKTANYGPKIDIWSLGIMIIEMLDGEPPYMNEPPLKAAGIVVEMIRSKKMAGRAVLMAGPPGTGKTAIALAIAQDLGGKVPFCPMVGSEVYSSEIKKTEVLMENFRRAIGLRIKEIKEVYEGEVTELTPVETESPTGGFGKTISHVIISLRTAKGVKQLKLDPCIYESLQKEHVEVGDVIYIEANSGAVKRQGRCDVYTAEYDLEADEGTEDIISPHGIPLDLLDRVMIIRTLPYSCEEVIQILRIRAQTEGIKVSEQAFTCLATVATDTTLRYAVQLLTPACRLAQLSGRDEVEPSDIEEVRSLFLNAKQSAKILTEHENQFMR</sequence>
<dbReference type="GO" id="GO:0004674">
    <property type="term" value="F:protein serine/threonine kinase activity"/>
    <property type="evidence" value="ECO:0007669"/>
    <property type="project" value="UniProtKB-KW"/>
</dbReference>
<dbReference type="Gene3D" id="3.30.200.20">
    <property type="entry name" value="Phosphorylase Kinase, domain 1"/>
    <property type="match status" value="1"/>
</dbReference>
<dbReference type="Proteomes" id="UP000290809">
    <property type="component" value="Unassembled WGS sequence"/>
</dbReference>
<dbReference type="InterPro" id="IPR027417">
    <property type="entry name" value="P-loop_NTPase"/>
</dbReference>
<dbReference type="SMART" id="SM00220">
    <property type="entry name" value="S_TKc"/>
    <property type="match status" value="1"/>
</dbReference>
<dbReference type="Gene3D" id="2.40.50.360">
    <property type="entry name" value="RuvB-like helicase, domain II"/>
    <property type="match status" value="1"/>
</dbReference>
<keyword evidence="12" id="KW-0804">Transcription</keyword>
<evidence type="ECO:0000256" key="13">
    <source>
        <dbReference type="SAM" id="MobiDB-lite"/>
    </source>
</evidence>
<evidence type="ECO:0000256" key="11">
    <source>
        <dbReference type="PROSITE-ProRule" id="PRU10141"/>
    </source>
</evidence>
<dbReference type="Pfam" id="PF06068">
    <property type="entry name" value="TIP49"/>
    <property type="match status" value="2"/>
</dbReference>
<accession>A0A430QJH9</accession>
<evidence type="ECO:0000256" key="8">
    <source>
        <dbReference type="ARBA" id="ARBA00022806"/>
    </source>
</evidence>
<dbReference type="InterPro" id="IPR036936">
    <property type="entry name" value="CRIB_dom_sf"/>
</dbReference>
<dbReference type="Gene3D" id="3.40.50.300">
    <property type="entry name" value="P-loop containing nucleotide triphosphate hydrolases"/>
    <property type="match status" value="1"/>
</dbReference>
<evidence type="ECO:0000313" key="16">
    <source>
        <dbReference type="Proteomes" id="UP000290809"/>
    </source>
</evidence>
<dbReference type="InterPro" id="IPR010339">
    <property type="entry name" value="TIP49_P-loop"/>
</dbReference>
<dbReference type="InterPro" id="IPR000719">
    <property type="entry name" value="Prot_kinase_dom"/>
</dbReference>
<dbReference type="Gene3D" id="1.10.8.60">
    <property type="match status" value="1"/>
</dbReference>
<evidence type="ECO:0000256" key="6">
    <source>
        <dbReference type="ARBA" id="ARBA00022777"/>
    </source>
</evidence>
<comment type="catalytic activity">
    <reaction evidence="12">
        <text>ATP + H2O = ADP + phosphate + H(+)</text>
        <dbReference type="Rhea" id="RHEA:13065"/>
        <dbReference type="ChEBI" id="CHEBI:15377"/>
        <dbReference type="ChEBI" id="CHEBI:15378"/>
        <dbReference type="ChEBI" id="CHEBI:30616"/>
        <dbReference type="ChEBI" id="CHEBI:43474"/>
        <dbReference type="ChEBI" id="CHEBI:456216"/>
        <dbReference type="EC" id="3.6.4.12"/>
    </reaction>
</comment>
<dbReference type="InterPro" id="IPR008271">
    <property type="entry name" value="Ser/Thr_kinase_AS"/>
</dbReference>